<name>B9RXX1_RICCO</name>
<dbReference type="GO" id="GO:0009507">
    <property type="term" value="C:chloroplast"/>
    <property type="evidence" value="ECO:0007669"/>
    <property type="project" value="GOC"/>
</dbReference>
<dbReference type="GO" id="GO:0006397">
    <property type="term" value="P:mRNA processing"/>
    <property type="evidence" value="ECO:0007669"/>
    <property type="project" value="UniProtKB-KW"/>
</dbReference>
<keyword evidence="2" id="KW-0809">Transit peptide</keyword>
<dbReference type="Pfam" id="PF21864">
    <property type="entry name" value="MORF_dom"/>
    <property type="match status" value="1"/>
</dbReference>
<keyword evidence="7" id="KW-1185">Reference proteome</keyword>
<feature type="compositionally biased region" description="Polar residues" evidence="4">
    <location>
        <begin position="217"/>
        <end position="226"/>
    </location>
</feature>
<evidence type="ECO:0000313" key="6">
    <source>
        <dbReference type="EMBL" id="EEF43977.1"/>
    </source>
</evidence>
<evidence type="ECO:0000256" key="4">
    <source>
        <dbReference type="SAM" id="MobiDB-lite"/>
    </source>
</evidence>
<comment type="similarity">
    <text evidence="3">Belongs to the MORF family.</text>
</comment>
<feature type="region of interest" description="Disordered" evidence="4">
    <location>
        <begin position="183"/>
        <end position="226"/>
    </location>
</feature>
<accession>B9RXX1</accession>
<dbReference type="InterPro" id="IPR054059">
    <property type="entry name" value="MORF/ORRM1/DAG-like_MORF"/>
</dbReference>
<gene>
    <name evidence="6" type="ORF">RCOM_0906810</name>
</gene>
<dbReference type="eggNOG" id="ENOG502QVUD">
    <property type="taxonomic scope" value="Eukaryota"/>
</dbReference>
<dbReference type="Gene3D" id="3.30.70.80">
    <property type="entry name" value="Peptidase S8 propeptide/proteinase inhibitor I9"/>
    <property type="match status" value="1"/>
</dbReference>
<dbReference type="PANTHER" id="PTHR31346">
    <property type="entry name" value="MULTIPLE ORGANELLAR RNA EDITING FACTOR 2, CHLOROPLASTIC-RELATED-RELATED"/>
    <property type="match status" value="1"/>
</dbReference>
<dbReference type="GO" id="GO:0016554">
    <property type="term" value="P:cytidine to uridine editing"/>
    <property type="evidence" value="ECO:0007669"/>
    <property type="project" value="InterPro"/>
</dbReference>
<dbReference type="AlphaFoldDB" id="B9RXX1"/>
<dbReference type="PANTHER" id="PTHR31346:SF3">
    <property type="entry name" value="MULTIPLE ORGANELLAR RNA EDITING FACTOR 9, CHLOROPLASTIC"/>
    <property type="match status" value="1"/>
</dbReference>
<reference evidence="7" key="1">
    <citation type="journal article" date="2010" name="Nat. Biotechnol.">
        <title>Draft genome sequence of the oilseed species Ricinus communis.</title>
        <authorList>
            <person name="Chan A.P."/>
            <person name="Crabtree J."/>
            <person name="Zhao Q."/>
            <person name="Lorenzi H."/>
            <person name="Orvis J."/>
            <person name="Puiu D."/>
            <person name="Melake-Berhan A."/>
            <person name="Jones K.M."/>
            <person name="Redman J."/>
            <person name="Chen G."/>
            <person name="Cahoon E.B."/>
            <person name="Gedil M."/>
            <person name="Stanke M."/>
            <person name="Haas B.J."/>
            <person name="Wortman J.R."/>
            <person name="Fraser-Liggett C.M."/>
            <person name="Ravel J."/>
            <person name="Rabinowicz P.D."/>
        </authorList>
    </citation>
    <scope>NUCLEOTIDE SEQUENCE [LARGE SCALE GENOMIC DNA]</scope>
    <source>
        <strain evidence="7">cv. Hale</strain>
    </source>
</reference>
<dbReference type="InParanoid" id="B9RXX1"/>
<evidence type="ECO:0000256" key="3">
    <source>
        <dbReference type="ARBA" id="ARBA00061096"/>
    </source>
</evidence>
<feature type="compositionally biased region" description="Basic and acidic residues" evidence="4">
    <location>
        <begin position="193"/>
        <end position="211"/>
    </location>
</feature>
<feature type="domain" description="MORF/ORRM1/DAG-like MORF" evidence="5">
    <location>
        <begin position="80"/>
        <end position="172"/>
    </location>
</feature>
<dbReference type="InterPro" id="IPR039206">
    <property type="entry name" value="MORF/ORRM1/DAG-like"/>
</dbReference>
<dbReference type="FunCoup" id="B9RXX1">
    <property type="interactions" value="1326"/>
</dbReference>
<keyword evidence="1" id="KW-0507">mRNA processing</keyword>
<organism evidence="6 7">
    <name type="scientific">Ricinus communis</name>
    <name type="common">Castor bean</name>
    <dbReference type="NCBI Taxonomy" id="3988"/>
    <lineage>
        <taxon>Eukaryota</taxon>
        <taxon>Viridiplantae</taxon>
        <taxon>Streptophyta</taxon>
        <taxon>Embryophyta</taxon>
        <taxon>Tracheophyta</taxon>
        <taxon>Spermatophyta</taxon>
        <taxon>Magnoliopsida</taxon>
        <taxon>eudicotyledons</taxon>
        <taxon>Gunneridae</taxon>
        <taxon>Pentapetalae</taxon>
        <taxon>rosids</taxon>
        <taxon>fabids</taxon>
        <taxon>Malpighiales</taxon>
        <taxon>Euphorbiaceae</taxon>
        <taxon>Acalyphoideae</taxon>
        <taxon>Acalypheae</taxon>
        <taxon>Ricinus</taxon>
    </lineage>
</organism>
<sequence>MATFTLSSTSFTPKTLTQTHLKPSLSLFTSRQSWAPPPPFNRRPQPRLLMTRAATDSDYSAKRSSSNESRETIMLPGCDYNHWLIVMEFPKDPAPTREQMIDTYLNTLATVLGSMEEAKKNMYAFSTTTYTGFQCTVDEATSEKFKGLPGVLWVLPDSYIDVKNKDYGGDKYINGEIIPCTYPTYQPKQRNNSKYESKRYERRRDGPPPERRRPRQGANTSQSSSG</sequence>
<evidence type="ECO:0000313" key="7">
    <source>
        <dbReference type="Proteomes" id="UP000008311"/>
    </source>
</evidence>
<dbReference type="FunFam" id="3.30.70.80:FF:000001">
    <property type="entry name" value="Multiple organellar RNA editing factor"/>
    <property type="match status" value="1"/>
</dbReference>
<dbReference type="STRING" id="3988.B9RXX1"/>
<dbReference type="OrthoDB" id="1905329at2759"/>
<dbReference type="EMBL" id="EQ973828">
    <property type="protein sequence ID" value="EEF43977.1"/>
    <property type="molecule type" value="Genomic_DNA"/>
</dbReference>
<evidence type="ECO:0000256" key="2">
    <source>
        <dbReference type="ARBA" id="ARBA00022946"/>
    </source>
</evidence>
<dbReference type="OMA" id="YPVYQPK"/>
<evidence type="ECO:0000259" key="5">
    <source>
        <dbReference type="Pfam" id="PF21864"/>
    </source>
</evidence>
<dbReference type="GO" id="GO:1900865">
    <property type="term" value="P:chloroplast RNA modification"/>
    <property type="evidence" value="ECO:0000318"/>
    <property type="project" value="GO_Central"/>
</dbReference>
<dbReference type="Proteomes" id="UP000008311">
    <property type="component" value="Unassembled WGS sequence"/>
</dbReference>
<dbReference type="GO" id="GO:0042803">
    <property type="term" value="F:protein homodimerization activity"/>
    <property type="evidence" value="ECO:0007669"/>
    <property type="project" value="UniProtKB-ARBA"/>
</dbReference>
<evidence type="ECO:0000256" key="1">
    <source>
        <dbReference type="ARBA" id="ARBA00022664"/>
    </source>
</evidence>
<dbReference type="KEGG" id="rcu:8267432"/>
<protein>
    <submittedName>
        <fullName evidence="6">DAG protein, chloroplast, putative</fullName>
    </submittedName>
</protein>
<proteinExistence type="inferred from homology"/>
<feature type="region of interest" description="Disordered" evidence="4">
    <location>
        <begin position="29"/>
        <end position="70"/>
    </location>
</feature>
<dbReference type="InterPro" id="IPR037045">
    <property type="entry name" value="S8pro/Inhibitor_I9_sf"/>
</dbReference>
<feature type="compositionally biased region" description="Polar residues" evidence="4">
    <location>
        <begin position="183"/>
        <end position="192"/>
    </location>
</feature>